<keyword evidence="3 5" id="KW-1133">Transmembrane helix</keyword>
<dbReference type="PANTHER" id="PTHR11662:SF399">
    <property type="entry name" value="FI19708P1-RELATED"/>
    <property type="match status" value="1"/>
</dbReference>
<dbReference type="InterPro" id="IPR050382">
    <property type="entry name" value="MFS_Na/Anion_cotransporter"/>
</dbReference>
<evidence type="ECO:0000256" key="2">
    <source>
        <dbReference type="ARBA" id="ARBA00022692"/>
    </source>
</evidence>
<evidence type="ECO:0000256" key="3">
    <source>
        <dbReference type="ARBA" id="ARBA00022989"/>
    </source>
</evidence>
<evidence type="ECO:0000256" key="1">
    <source>
        <dbReference type="ARBA" id="ARBA00004141"/>
    </source>
</evidence>
<comment type="subcellular location">
    <subcellularLocation>
        <location evidence="1">Membrane</location>
        <topology evidence="1">Multi-pass membrane protein</topology>
    </subcellularLocation>
</comment>
<keyword evidence="7" id="KW-1185">Reference proteome</keyword>
<keyword evidence="4 5" id="KW-0472">Membrane</keyword>
<protein>
    <submittedName>
        <fullName evidence="6">Uncharacterized protein</fullName>
    </submittedName>
</protein>
<dbReference type="EMBL" id="JARBDR010000018">
    <property type="protein sequence ID" value="KAJ8322367.1"/>
    <property type="molecule type" value="Genomic_DNA"/>
</dbReference>
<dbReference type="PANTHER" id="PTHR11662">
    <property type="entry name" value="SOLUTE CARRIER FAMILY 17"/>
    <property type="match status" value="1"/>
</dbReference>
<name>A0ABQ9FZP2_TEGGR</name>
<keyword evidence="2 5" id="KW-0812">Transmembrane</keyword>
<evidence type="ECO:0000313" key="7">
    <source>
        <dbReference type="Proteomes" id="UP001217089"/>
    </source>
</evidence>
<sequence>MIGLGHVDCSFPELAIFLLMLSSGLRGFRYVGFIENALDIDPHYATVIFGLANVFGGIGGYLSTLVVGKSHFGPRADLE</sequence>
<evidence type="ECO:0000256" key="4">
    <source>
        <dbReference type="ARBA" id="ARBA00023136"/>
    </source>
</evidence>
<evidence type="ECO:0000313" key="6">
    <source>
        <dbReference type="EMBL" id="KAJ8322367.1"/>
    </source>
</evidence>
<gene>
    <name evidence="6" type="ORF">KUTeg_000838</name>
</gene>
<accession>A0ABQ9FZP2</accession>
<reference evidence="6 7" key="1">
    <citation type="submission" date="2022-12" db="EMBL/GenBank/DDBJ databases">
        <title>Chromosome-level genome of Tegillarca granosa.</title>
        <authorList>
            <person name="Kim J."/>
        </authorList>
    </citation>
    <scope>NUCLEOTIDE SEQUENCE [LARGE SCALE GENOMIC DNA]</scope>
    <source>
        <strain evidence="6">Teg-2019</strain>
        <tissue evidence="6">Adductor muscle</tissue>
    </source>
</reference>
<evidence type="ECO:0000256" key="5">
    <source>
        <dbReference type="SAM" id="Phobius"/>
    </source>
</evidence>
<comment type="caution">
    <text evidence="6">The sequence shown here is derived from an EMBL/GenBank/DDBJ whole genome shotgun (WGS) entry which is preliminary data.</text>
</comment>
<organism evidence="6 7">
    <name type="scientific">Tegillarca granosa</name>
    <name type="common">Malaysian cockle</name>
    <name type="synonym">Anadara granosa</name>
    <dbReference type="NCBI Taxonomy" id="220873"/>
    <lineage>
        <taxon>Eukaryota</taxon>
        <taxon>Metazoa</taxon>
        <taxon>Spiralia</taxon>
        <taxon>Lophotrochozoa</taxon>
        <taxon>Mollusca</taxon>
        <taxon>Bivalvia</taxon>
        <taxon>Autobranchia</taxon>
        <taxon>Pteriomorphia</taxon>
        <taxon>Arcoida</taxon>
        <taxon>Arcoidea</taxon>
        <taxon>Arcidae</taxon>
        <taxon>Tegillarca</taxon>
    </lineage>
</organism>
<feature type="transmembrane region" description="Helical" evidence="5">
    <location>
        <begin position="14"/>
        <end position="32"/>
    </location>
</feature>
<proteinExistence type="predicted"/>
<feature type="transmembrane region" description="Helical" evidence="5">
    <location>
        <begin position="44"/>
        <end position="62"/>
    </location>
</feature>
<dbReference type="Proteomes" id="UP001217089">
    <property type="component" value="Unassembled WGS sequence"/>
</dbReference>